<gene>
    <name evidence="4" type="ORF">GHC21_10490</name>
</gene>
<dbReference type="CDD" id="cd04301">
    <property type="entry name" value="NAT_SF"/>
    <property type="match status" value="1"/>
</dbReference>
<feature type="domain" description="N-acetyltransferase" evidence="3">
    <location>
        <begin position="25"/>
        <end position="168"/>
    </location>
</feature>
<sequence length="168" mass="19624">MRRRFPPALPSISTTNSAKRCHVTVKFRSLDKQDKTQWLSLWKGYNDFYGSELADEVTEYTWTRLLDPASSMFCRVAVLDGTVVGFVHCVLHEGTWVTSQMCYLEDLFVDPAWRGKGVARQLIQFVLNEAKEQGWSRFYWHTRIHNPARKLYDEFVAADDFVRYCVSL</sequence>
<evidence type="ECO:0000256" key="1">
    <source>
        <dbReference type="ARBA" id="ARBA00022679"/>
    </source>
</evidence>
<dbReference type="SUPFAM" id="SSF55729">
    <property type="entry name" value="Acyl-CoA N-acyltransferases (Nat)"/>
    <property type="match status" value="1"/>
</dbReference>
<accession>A0ABX6DTS2</accession>
<dbReference type="Proteomes" id="UP000344450">
    <property type="component" value="Chromosome"/>
</dbReference>
<dbReference type="PANTHER" id="PTHR10545:SF42">
    <property type="entry name" value="ACETYLTRANSFERASE"/>
    <property type="match status" value="1"/>
</dbReference>
<organism evidence="4 5">
    <name type="scientific">Kluyvera intermedia</name>
    <name type="common">Enterobacter intermedius</name>
    <dbReference type="NCBI Taxonomy" id="61648"/>
    <lineage>
        <taxon>Bacteria</taxon>
        <taxon>Pseudomonadati</taxon>
        <taxon>Pseudomonadota</taxon>
        <taxon>Gammaproteobacteria</taxon>
        <taxon>Enterobacterales</taxon>
        <taxon>Enterobacteriaceae</taxon>
        <taxon>Kluyvera</taxon>
    </lineage>
</organism>
<evidence type="ECO:0000313" key="4">
    <source>
        <dbReference type="EMBL" id="QGH32226.1"/>
    </source>
</evidence>
<dbReference type="PROSITE" id="PS51186">
    <property type="entry name" value="GNAT"/>
    <property type="match status" value="1"/>
</dbReference>
<dbReference type="EMBL" id="CP045845">
    <property type="protein sequence ID" value="QGH32226.1"/>
    <property type="molecule type" value="Genomic_DNA"/>
</dbReference>
<dbReference type="InterPro" id="IPR016181">
    <property type="entry name" value="Acyl_CoA_acyltransferase"/>
</dbReference>
<dbReference type="PANTHER" id="PTHR10545">
    <property type="entry name" value="DIAMINE N-ACETYLTRANSFERASE"/>
    <property type="match status" value="1"/>
</dbReference>
<name>A0ABX6DTS2_KLUIN</name>
<keyword evidence="2" id="KW-0012">Acyltransferase</keyword>
<evidence type="ECO:0000259" key="3">
    <source>
        <dbReference type="PROSITE" id="PS51186"/>
    </source>
</evidence>
<evidence type="ECO:0000256" key="2">
    <source>
        <dbReference type="ARBA" id="ARBA00023315"/>
    </source>
</evidence>
<dbReference type="Pfam" id="PF00583">
    <property type="entry name" value="Acetyltransf_1"/>
    <property type="match status" value="1"/>
</dbReference>
<evidence type="ECO:0000313" key="5">
    <source>
        <dbReference type="Proteomes" id="UP000344450"/>
    </source>
</evidence>
<dbReference type="Gene3D" id="3.40.630.30">
    <property type="match status" value="1"/>
</dbReference>
<keyword evidence="1" id="KW-0808">Transferase</keyword>
<dbReference type="InterPro" id="IPR051016">
    <property type="entry name" value="Diverse_Substrate_AcTransf"/>
</dbReference>
<proteinExistence type="predicted"/>
<reference evidence="4 5" key="1">
    <citation type="submission" date="2019-10" db="EMBL/GenBank/DDBJ databases">
        <title>Complete genome sequencing of drug resistant plasmids in Kluyvera intermedia.</title>
        <authorList>
            <person name="Ke C."/>
            <person name="Jian S."/>
        </authorList>
    </citation>
    <scope>NUCLEOTIDE SEQUENCE [LARGE SCALE GENOMIC DNA]</scope>
    <source>
        <strain evidence="4 5">N2-1</strain>
    </source>
</reference>
<protein>
    <submittedName>
        <fullName evidence="4">GNAT family N-acetyltransferase</fullName>
    </submittedName>
</protein>
<dbReference type="InterPro" id="IPR000182">
    <property type="entry name" value="GNAT_dom"/>
</dbReference>
<keyword evidence="5" id="KW-1185">Reference proteome</keyword>